<dbReference type="Gene3D" id="3.40.50.720">
    <property type="entry name" value="NAD(P)-binding Rossmann-like Domain"/>
    <property type="match status" value="1"/>
</dbReference>
<gene>
    <name evidence="3" type="ORF">CBYS24578_00014126</name>
</gene>
<evidence type="ECO:0000259" key="1">
    <source>
        <dbReference type="Pfam" id="PF01370"/>
    </source>
</evidence>
<dbReference type="Pfam" id="PF01370">
    <property type="entry name" value="Epimerase"/>
    <property type="match status" value="1"/>
</dbReference>
<feature type="domain" description="NAD(P)-binding" evidence="2">
    <location>
        <begin position="9"/>
        <end position="84"/>
    </location>
</feature>
<evidence type="ECO:0000313" key="3">
    <source>
        <dbReference type="EMBL" id="CAG9988711.1"/>
    </source>
</evidence>
<dbReference type="GO" id="GO:0005737">
    <property type="term" value="C:cytoplasm"/>
    <property type="evidence" value="ECO:0007669"/>
    <property type="project" value="TreeGrafter"/>
</dbReference>
<dbReference type="EMBL" id="CABFNO020001454">
    <property type="protein sequence ID" value="CAG9988711.1"/>
    <property type="molecule type" value="Genomic_DNA"/>
</dbReference>
<reference evidence="3 4" key="2">
    <citation type="submission" date="2021-10" db="EMBL/GenBank/DDBJ databases">
        <authorList>
            <person name="Piombo E."/>
        </authorList>
    </citation>
    <scope>NUCLEOTIDE SEQUENCE [LARGE SCALE GENOMIC DNA]</scope>
</reference>
<feature type="domain" description="NAD-dependent epimerase/dehydratase" evidence="1">
    <location>
        <begin position="152"/>
        <end position="233"/>
    </location>
</feature>
<keyword evidence="4" id="KW-1185">Reference proteome</keyword>
<organism evidence="3 4">
    <name type="scientific">Clonostachys byssicola</name>
    <dbReference type="NCBI Taxonomy" id="160290"/>
    <lineage>
        <taxon>Eukaryota</taxon>
        <taxon>Fungi</taxon>
        <taxon>Dikarya</taxon>
        <taxon>Ascomycota</taxon>
        <taxon>Pezizomycotina</taxon>
        <taxon>Sordariomycetes</taxon>
        <taxon>Hypocreomycetidae</taxon>
        <taxon>Hypocreales</taxon>
        <taxon>Bionectriaceae</taxon>
        <taxon>Clonostachys</taxon>
    </lineage>
</organism>
<dbReference type="InterPro" id="IPR036291">
    <property type="entry name" value="NAD(P)-bd_dom_sf"/>
</dbReference>
<comment type="caution">
    <text evidence="3">The sequence shown here is derived from an EMBL/GenBank/DDBJ whole genome shotgun (WGS) entry which is preliminary data.</text>
</comment>
<proteinExistence type="predicted"/>
<evidence type="ECO:0000313" key="4">
    <source>
        <dbReference type="Proteomes" id="UP000754883"/>
    </source>
</evidence>
<protein>
    <recommendedName>
        <fullName evidence="5">NAD-dependent epimerase/dehydratase domain-containing protein</fullName>
    </recommendedName>
</protein>
<dbReference type="InterPro" id="IPR001509">
    <property type="entry name" value="Epimerase_deHydtase"/>
</dbReference>
<dbReference type="SUPFAM" id="SSF51735">
    <property type="entry name" value="NAD(P)-binding Rossmann-fold domains"/>
    <property type="match status" value="1"/>
</dbReference>
<dbReference type="AlphaFoldDB" id="A0A9N9UG78"/>
<dbReference type="InterPro" id="IPR051783">
    <property type="entry name" value="NAD(P)-dependent_oxidoreduct"/>
</dbReference>
<dbReference type="Pfam" id="PF13460">
    <property type="entry name" value="NAD_binding_10"/>
    <property type="match status" value="1"/>
</dbReference>
<name>A0A9N9UG78_9HYPO</name>
<sequence>MEKRVLLTGATGYVGGSVLANLLASPRLGQLSISALARDPERLKALEDKVSFVPFQGLDDTDALESIASQFDVVIHCANGHHVQSPRAFIRGLAQRKRSLGGEPFYIHTSGTSSLGDYGITKRYVETRTFSDEQDDIFAYEELRENIETYPQRTADISVVQAGEESGIRTYIMMPPCIIGRGTGPYRQQSHQVPMLVRNAIRQGQSEFVGDGSYTVGHVDVQDLADLFELLLWRLLAGESLPYGRRGIYFSNTGRHTWLEVAQAIGVVGHRLGFLKNAQPKSIELSEIARREFNDDHHTTELVLAAK</sequence>
<accession>A0A9N9UG78</accession>
<evidence type="ECO:0008006" key="5">
    <source>
        <dbReference type="Google" id="ProtNLM"/>
    </source>
</evidence>
<reference evidence="4" key="1">
    <citation type="submission" date="2019-06" db="EMBL/GenBank/DDBJ databases">
        <authorList>
            <person name="Broberg M."/>
        </authorList>
    </citation>
    <scope>NUCLEOTIDE SEQUENCE [LARGE SCALE GENOMIC DNA]</scope>
</reference>
<dbReference type="Proteomes" id="UP000754883">
    <property type="component" value="Unassembled WGS sequence"/>
</dbReference>
<dbReference type="GO" id="GO:0004029">
    <property type="term" value="F:aldehyde dehydrogenase (NAD+) activity"/>
    <property type="evidence" value="ECO:0007669"/>
    <property type="project" value="TreeGrafter"/>
</dbReference>
<dbReference type="PANTHER" id="PTHR48079">
    <property type="entry name" value="PROTEIN YEEZ"/>
    <property type="match status" value="1"/>
</dbReference>
<evidence type="ECO:0000259" key="2">
    <source>
        <dbReference type="Pfam" id="PF13460"/>
    </source>
</evidence>
<dbReference type="PANTHER" id="PTHR48079:SF6">
    <property type="entry name" value="NAD(P)-BINDING DOMAIN-CONTAINING PROTEIN-RELATED"/>
    <property type="match status" value="1"/>
</dbReference>
<dbReference type="OrthoDB" id="10262413at2759"/>
<dbReference type="InterPro" id="IPR016040">
    <property type="entry name" value="NAD(P)-bd_dom"/>
</dbReference>